<dbReference type="InterPro" id="IPR015330">
    <property type="entry name" value="DNA_primase/pol_bifunc_N"/>
</dbReference>
<dbReference type="EMBL" id="GG657754">
    <property type="protein sequence ID" value="EFL24797.1"/>
    <property type="molecule type" value="Genomic_DNA"/>
</dbReference>
<dbReference type="CDD" id="cd04859">
    <property type="entry name" value="Prim_Pol"/>
    <property type="match status" value="1"/>
</dbReference>
<protein>
    <submittedName>
        <fullName evidence="3">N-superfamily bifunctional DNA primase/polymerase</fullName>
    </submittedName>
</protein>
<dbReference type="SMART" id="SM00943">
    <property type="entry name" value="Prim-Pol"/>
    <property type="match status" value="1"/>
</dbReference>
<gene>
    <name evidence="3" type="ORF">SSOG_04511</name>
</gene>
<dbReference type="STRING" id="457427.SSOG_04511"/>
<dbReference type="Pfam" id="PF09250">
    <property type="entry name" value="Prim-Pol"/>
    <property type="match status" value="1"/>
</dbReference>
<evidence type="ECO:0000259" key="1">
    <source>
        <dbReference type="SMART" id="SM00942"/>
    </source>
</evidence>
<proteinExistence type="predicted"/>
<reference evidence="3 4" key="1">
    <citation type="submission" date="2009-02" db="EMBL/GenBank/DDBJ databases">
        <title>Annotation of Streptomyces hygroscopicus strain ATCC 53653.</title>
        <authorList>
            <consortium name="The Broad Institute Genome Sequencing Platform"/>
            <consortium name="Broad Institute Microbial Sequencing Center"/>
            <person name="Fischbach M."/>
            <person name="Godfrey P."/>
            <person name="Ward D."/>
            <person name="Young S."/>
            <person name="Zeng Q."/>
            <person name="Koehrsen M."/>
            <person name="Alvarado L."/>
            <person name="Berlin A.M."/>
            <person name="Bochicchio J."/>
            <person name="Borenstein D."/>
            <person name="Chapman S.B."/>
            <person name="Chen Z."/>
            <person name="Engels R."/>
            <person name="Freedman E."/>
            <person name="Gellesch M."/>
            <person name="Goldberg J."/>
            <person name="Griggs A."/>
            <person name="Gujja S."/>
            <person name="Heilman E.R."/>
            <person name="Heiman D.I."/>
            <person name="Hepburn T.A."/>
            <person name="Howarth C."/>
            <person name="Jen D."/>
            <person name="Larson L."/>
            <person name="Lewis B."/>
            <person name="Mehta T."/>
            <person name="Park D."/>
            <person name="Pearson M."/>
            <person name="Richards J."/>
            <person name="Roberts A."/>
            <person name="Saif S."/>
            <person name="Shea T.D."/>
            <person name="Shenoy N."/>
            <person name="Sisk P."/>
            <person name="Stolte C."/>
            <person name="Sykes S.N."/>
            <person name="Thomson T."/>
            <person name="Walk T."/>
            <person name="White J."/>
            <person name="Yandava C."/>
            <person name="Straight P."/>
            <person name="Clardy J."/>
            <person name="Hung D."/>
            <person name="Kolter R."/>
            <person name="Mekalanos J."/>
            <person name="Walker S."/>
            <person name="Walsh C.T."/>
            <person name="Wieland-Brown L.C."/>
            <person name="Haas B."/>
            <person name="Nusbaum C."/>
            <person name="Birren B."/>
        </authorList>
    </citation>
    <scope>NUCLEOTIDE SEQUENCE [LARGE SCALE GENOMIC DNA]</scope>
    <source>
        <strain evidence="3 4">ATCC 53653</strain>
    </source>
</reference>
<organism evidence="3 4">
    <name type="scientific">Streptomyces himastatinicus ATCC 53653</name>
    <dbReference type="NCBI Taxonomy" id="457427"/>
    <lineage>
        <taxon>Bacteria</taxon>
        <taxon>Bacillati</taxon>
        <taxon>Actinomycetota</taxon>
        <taxon>Actinomycetes</taxon>
        <taxon>Kitasatosporales</taxon>
        <taxon>Streptomycetaceae</taxon>
        <taxon>Streptomyces</taxon>
        <taxon>Streptomyces violaceusniger group</taxon>
    </lineage>
</organism>
<feature type="domain" description="DNA primase/polymerase bifunctional N-terminal" evidence="2">
    <location>
        <begin position="15"/>
        <end position="199"/>
    </location>
</feature>
<keyword evidence="4" id="KW-1185">Reference proteome</keyword>
<evidence type="ECO:0000313" key="4">
    <source>
        <dbReference type="Proteomes" id="UP000003963"/>
    </source>
</evidence>
<sequence length="303" mass="31365">MSENGDMANTALAHALDAAAHGFRVIPLTRAKLPAVRSPHHHDPVPLPCRGACGRLGHGVHDASADPEAIRALFAAAPWATGYGIACGCAPHHLIGVDLDLKHEPRVDGAAALARLARRYAFAVPHTVTVLTPGGGRHLWLCGPPGLGVPNSAGRIAPGIDIRGTGGYLVGPGSATSRGRYRLAPGSPAWHPAPVPPELLSLVQPPVRTPPERATARPSAVGAPGRDAALVRFVRESQEGRRNDRLFWAACRAYEAGAGDELAPALIEAALHTGLTRREAEATVASAARSATGSTGRTLPPVA</sequence>
<name>D9W8V9_9ACTN</name>
<evidence type="ECO:0000259" key="2">
    <source>
        <dbReference type="SMART" id="SM00943"/>
    </source>
</evidence>
<dbReference type="HOGENOM" id="CLU_059736_0_0_11"/>
<feature type="domain" description="Primase C-terminal 1" evidence="1">
    <location>
        <begin position="231"/>
        <end position="293"/>
    </location>
</feature>
<evidence type="ECO:0000313" key="3">
    <source>
        <dbReference type="EMBL" id="EFL24797.1"/>
    </source>
</evidence>
<dbReference type="AlphaFoldDB" id="D9W8V9"/>
<dbReference type="SUPFAM" id="SSF56747">
    <property type="entry name" value="Prim-pol domain"/>
    <property type="match status" value="1"/>
</dbReference>
<dbReference type="Proteomes" id="UP000003963">
    <property type="component" value="Unassembled WGS sequence"/>
</dbReference>
<dbReference type="InterPro" id="IPR014820">
    <property type="entry name" value="PriCT_1"/>
</dbReference>
<dbReference type="SMART" id="SM00942">
    <property type="entry name" value="PriCT_1"/>
    <property type="match status" value="1"/>
</dbReference>
<accession>D9W8V9</accession>